<dbReference type="PROSITE" id="PS50894">
    <property type="entry name" value="HPT"/>
    <property type="match status" value="1"/>
</dbReference>
<evidence type="ECO:0000256" key="2">
    <source>
        <dbReference type="PROSITE-ProRule" id="PRU00110"/>
    </source>
</evidence>
<accession>A0A7S3FTR1</accession>
<gene>
    <name evidence="6" type="ORF">CROS1456_LOCUS7214</name>
</gene>
<dbReference type="EMBL" id="HBHZ01009393">
    <property type="protein sequence ID" value="CAE0194123.1"/>
    <property type="molecule type" value="Transcribed_RNA"/>
</dbReference>
<evidence type="ECO:0000256" key="1">
    <source>
        <dbReference type="ARBA" id="ARBA00022864"/>
    </source>
</evidence>
<dbReference type="GO" id="GO:0000160">
    <property type="term" value="P:phosphorelay signal transduction system"/>
    <property type="evidence" value="ECO:0007669"/>
    <property type="project" value="UniProtKB-UniRule"/>
</dbReference>
<dbReference type="InterPro" id="IPR036641">
    <property type="entry name" value="HPT_dom_sf"/>
</dbReference>
<feature type="domain" description="HPt" evidence="5">
    <location>
        <begin position="96"/>
        <end position="192"/>
    </location>
</feature>
<feature type="modified residue" description="Phosphohistidine" evidence="2">
    <location>
        <position position="138"/>
    </location>
</feature>
<keyword evidence="3" id="KW-0902">Two-component regulatory system</keyword>
<dbReference type="InterPro" id="IPR045871">
    <property type="entry name" value="AHP1-5/YPD1"/>
</dbReference>
<evidence type="ECO:0000259" key="5">
    <source>
        <dbReference type="PROSITE" id="PS50894"/>
    </source>
</evidence>
<dbReference type="GO" id="GO:0005829">
    <property type="term" value="C:cytosol"/>
    <property type="evidence" value="ECO:0007669"/>
    <property type="project" value="UniProtKB-SubCell"/>
</dbReference>
<comment type="domain">
    <text evidence="3">Histidine-containing phosphotransfer domain (HPt) contains an active histidine that mediates the phosphotransfer.</text>
</comment>
<dbReference type="PANTHER" id="PTHR28242">
    <property type="entry name" value="PHOSPHORELAY INTERMEDIATE PROTEIN YPD1"/>
    <property type="match status" value="1"/>
</dbReference>
<evidence type="ECO:0000313" key="6">
    <source>
        <dbReference type="EMBL" id="CAE0194123.1"/>
    </source>
</evidence>
<name>A0A7S3FTR1_9CHLO</name>
<dbReference type="SUPFAM" id="SSF47226">
    <property type="entry name" value="Histidine-containing phosphotransfer domain, HPT domain"/>
    <property type="match status" value="1"/>
</dbReference>
<organism evidence="6">
    <name type="scientific">Chloropicon roscoffensis</name>
    <dbReference type="NCBI Taxonomy" id="1461544"/>
    <lineage>
        <taxon>Eukaryota</taxon>
        <taxon>Viridiplantae</taxon>
        <taxon>Chlorophyta</taxon>
        <taxon>Chloropicophyceae</taxon>
        <taxon>Chloropicales</taxon>
        <taxon>Chloropicaceae</taxon>
        <taxon>Chloropicon</taxon>
    </lineage>
</organism>
<protein>
    <recommendedName>
        <fullName evidence="3">Histidine-containing phosphotransfer protein</fullName>
    </recommendedName>
</protein>
<dbReference type="GO" id="GO:0009927">
    <property type="term" value="F:histidine phosphotransfer kinase activity"/>
    <property type="evidence" value="ECO:0007669"/>
    <property type="project" value="UniProtKB-UniRule"/>
</dbReference>
<sequence>MNDNEVVLLGDDRPNVASVAGKADEAAGNGCEDGNDTEGGVTPAPAQAVELAVDEKEASDTERGTRERESAEVIEERLLGDGVFDDNFLSLKEDAGEELLAEILTLYISDGEETVGSLAKLCEPADGCDLEEVQKLVHRFKGSSLNVGVAQICECCMDIRRLCVEEKKEEVRDKIASLGQTFGRTKADLEAYLESISRRKRKKAT</sequence>
<dbReference type="InterPro" id="IPR008207">
    <property type="entry name" value="Sig_transdc_His_kin_Hpt_dom"/>
</dbReference>
<dbReference type="Pfam" id="PF01627">
    <property type="entry name" value="Hpt"/>
    <property type="match status" value="1"/>
</dbReference>
<dbReference type="GO" id="GO:0005634">
    <property type="term" value="C:nucleus"/>
    <property type="evidence" value="ECO:0007669"/>
    <property type="project" value="UniProtKB-SubCell"/>
</dbReference>
<feature type="region of interest" description="Disordered" evidence="4">
    <location>
        <begin position="21"/>
        <end position="42"/>
    </location>
</feature>
<proteinExistence type="predicted"/>
<dbReference type="AlphaFoldDB" id="A0A7S3FTR1"/>
<comment type="subcellular location">
    <subcellularLocation>
        <location evidence="3">Cytoplasm</location>
        <location evidence="3">Cytosol</location>
    </subcellularLocation>
    <subcellularLocation>
        <location evidence="3">Nucleus</location>
    </subcellularLocation>
</comment>
<dbReference type="GO" id="GO:0043424">
    <property type="term" value="F:protein histidine kinase binding"/>
    <property type="evidence" value="ECO:0007669"/>
    <property type="project" value="UniProtKB-UniRule"/>
</dbReference>
<dbReference type="PANTHER" id="PTHR28242:SF52">
    <property type="entry name" value="PHOSPHORELAY INTERMEDIATE PROTEIN YPD1"/>
    <property type="match status" value="1"/>
</dbReference>
<evidence type="ECO:0000256" key="4">
    <source>
        <dbReference type="SAM" id="MobiDB-lite"/>
    </source>
</evidence>
<keyword evidence="2" id="KW-0597">Phosphoprotein</keyword>
<comment type="function">
    <text evidence="3">Functions as a two-component phosphorelay mediators between cytokinin sensor histidine kinases and response regulators (B-type ARRs). Plays an important role in propagating cytokinin signal transduction.</text>
</comment>
<reference evidence="6" key="1">
    <citation type="submission" date="2021-01" db="EMBL/GenBank/DDBJ databases">
        <authorList>
            <person name="Corre E."/>
            <person name="Pelletier E."/>
            <person name="Niang G."/>
            <person name="Scheremetjew M."/>
            <person name="Finn R."/>
            <person name="Kale V."/>
            <person name="Holt S."/>
            <person name="Cochrane G."/>
            <person name="Meng A."/>
            <person name="Brown T."/>
            <person name="Cohen L."/>
        </authorList>
    </citation>
    <scope>NUCLEOTIDE SEQUENCE</scope>
    <source>
        <strain evidence="6">RCC1871</strain>
    </source>
</reference>
<dbReference type="Gene3D" id="1.20.120.160">
    <property type="entry name" value="HPT domain"/>
    <property type="match status" value="1"/>
</dbReference>
<dbReference type="GO" id="GO:0009736">
    <property type="term" value="P:cytokinin-activated signaling pathway"/>
    <property type="evidence" value="ECO:0007669"/>
    <property type="project" value="UniProtKB-KW"/>
</dbReference>
<keyword evidence="1 3" id="KW-0932">Cytokinin signaling pathway</keyword>
<evidence type="ECO:0000256" key="3">
    <source>
        <dbReference type="RuleBase" id="RU369004"/>
    </source>
</evidence>